<name>A0A1F5ABB3_9BACT</name>
<evidence type="ECO:0000256" key="1">
    <source>
        <dbReference type="ARBA" id="ARBA00006211"/>
    </source>
</evidence>
<protein>
    <submittedName>
        <fullName evidence="9">Hydrogenase accessory protein HypB</fullName>
    </submittedName>
</protein>
<proteinExistence type="inferred from homology"/>
<evidence type="ECO:0000313" key="10">
    <source>
        <dbReference type="Proteomes" id="UP000177701"/>
    </source>
</evidence>
<dbReference type="PANTHER" id="PTHR30134">
    <property type="entry name" value="HYDROGENASE PROTEIN ASSEMBLY PROTEIN, NICKEL CHAPERONE"/>
    <property type="match status" value="1"/>
</dbReference>
<keyword evidence="2" id="KW-0533">Nickel</keyword>
<dbReference type="STRING" id="1797291.A2V47_01485"/>
<organism evidence="9 10">
    <name type="scientific">Candidatus Sediminicultor quintus</name>
    <dbReference type="NCBI Taxonomy" id="1797291"/>
    <lineage>
        <taxon>Bacteria</taxon>
        <taxon>Pseudomonadati</taxon>
        <taxon>Atribacterota</taxon>
        <taxon>Candidatus Phoenicimicrobiia</taxon>
        <taxon>Candidatus Pheonicimicrobiales</taxon>
        <taxon>Candidatus Phoenicimicrobiaceae</taxon>
        <taxon>Candidatus Sediminicultor</taxon>
    </lineage>
</organism>
<sequence>MTKVKVFANILKANDSIAQKNRDIFNKNKVYTINLMSSPGSGKTSLLERTIGSLKNELKIAVVEGDLQTTNDAERIEKYNIPVTQINTDGACHLDANMVDGVLGNYDFKETDLFVIENVGNLVCPAGFDLGEDDRVVMVSIPEGDDKPIKYPVIFRRASVVLINKIDLLAYTNFNIAKIKKDSLNINPNVKIFEISCKTGEGLDNWFDWLREQVRKKRDGN</sequence>
<dbReference type="Proteomes" id="UP000177701">
    <property type="component" value="Unassembled WGS sequence"/>
</dbReference>
<dbReference type="EMBL" id="MEYH01000047">
    <property type="protein sequence ID" value="OGD15833.1"/>
    <property type="molecule type" value="Genomic_DNA"/>
</dbReference>
<dbReference type="GO" id="GO:0003924">
    <property type="term" value="F:GTPase activity"/>
    <property type="evidence" value="ECO:0007669"/>
    <property type="project" value="InterPro"/>
</dbReference>
<evidence type="ECO:0000256" key="5">
    <source>
        <dbReference type="ARBA" id="ARBA00022801"/>
    </source>
</evidence>
<dbReference type="PIRSF" id="PIRSF005624">
    <property type="entry name" value="Ni-bind_GTPase"/>
    <property type="match status" value="1"/>
</dbReference>
<dbReference type="InterPro" id="IPR027417">
    <property type="entry name" value="P-loop_NTPase"/>
</dbReference>
<keyword evidence="7" id="KW-0342">GTP-binding</keyword>
<dbReference type="GO" id="GO:0005525">
    <property type="term" value="F:GTP binding"/>
    <property type="evidence" value="ECO:0007669"/>
    <property type="project" value="UniProtKB-KW"/>
</dbReference>
<evidence type="ECO:0000313" key="9">
    <source>
        <dbReference type="EMBL" id="OGD15833.1"/>
    </source>
</evidence>
<accession>A0A1F5ABB3</accession>
<comment type="similarity">
    <text evidence="1">Belongs to the SIMIBI class G3E GTPase family. HypB/HupM subfamily.</text>
</comment>
<keyword evidence="6" id="KW-0862">Zinc</keyword>
<keyword evidence="5" id="KW-0378">Hydrolase</keyword>
<dbReference type="NCBIfam" id="TIGR00073">
    <property type="entry name" value="hypB"/>
    <property type="match status" value="1"/>
</dbReference>
<dbReference type="InterPro" id="IPR003495">
    <property type="entry name" value="CobW/HypB/UreG_nucleotide-bd"/>
</dbReference>
<keyword evidence="4" id="KW-0547">Nucleotide-binding</keyword>
<evidence type="ECO:0000259" key="8">
    <source>
        <dbReference type="Pfam" id="PF02492"/>
    </source>
</evidence>
<evidence type="ECO:0000256" key="6">
    <source>
        <dbReference type="ARBA" id="ARBA00022833"/>
    </source>
</evidence>
<dbReference type="GO" id="GO:0016151">
    <property type="term" value="F:nickel cation binding"/>
    <property type="evidence" value="ECO:0007669"/>
    <property type="project" value="InterPro"/>
</dbReference>
<dbReference type="InterPro" id="IPR004392">
    <property type="entry name" value="Hyd_mat_HypB"/>
</dbReference>
<evidence type="ECO:0000256" key="2">
    <source>
        <dbReference type="ARBA" id="ARBA00022596"/>
    </source>
</evidence>
<comment type="caution">
    <text evidence="9">The sequence shown here is derived from an EMBL/GenBank/DDBJ whole genome shotgun (WGS) entry which is preliminary data.</text>
</comment>
<evidence type="ECO:0000256" key="4">
    <source>
        <dbReference type="ARBA" id="ARBA00022741"/>
    </source>
</evidence>
<evidence type="ECO:0000256" key="7">
    <source>
        <dbReference type="ARBA" id="ARBA00023134"/>
    </source>
</evidence>
<reference evidence="9 10" key="1">
    <citation type="journal article" date="2016" name="Nat. Commun.">
        <title>Thousands of microbial genomes shed light on interconnected biogeochemical processes in an aquifer system.</title>
        <authorList>
            <person name="Anantharaman K."/>
            <person name="Brown C.T."/>
            <person name="Hug L.A."/>
            <person name="Sharon I."/>
            <person name="Castelle C.J."/>
            <person name="Probst A.J."/>
            <person name="Thomas B.C."/>
            <person name="Singh A."/>
            <person name="Wilkins M.J."/>
            <person name="Karaoz U."/>
            <person name="Brodie E.L."/>
            <person name="Williams K.H."/>
            <person name="Hubbard S.S."/>
            <person name="Banfield J.F."/>
        </authorList>
    </citation>
    <scope>NUCLEOTIDE SEQUENCE [LARGE SCALE GENOMIC DNA]</scope>
</reference>
<keyword evidence="3" id="KW-0479">Metal-binding</keyword>
<gene>
    <name evidence="9" type="ORF">A2V47_01485</name>
</gene>
<dbReference type="CDD" id="cd05390">
    <property type="entry name" value="HypB"/>
    <property type="match status" value="1"/>
</dbReference>
<evidence type="ECO:0000256" key="3">
    <source>
        <dbReference type="ARBA" id="ARBA00022723"/>
    </source>
</evidence>
<dbReference type="SUPFAM" id="SSF52540">
    <property type="entry name" value="P-loop containing nucleoside triphosphate hydrolases"/>
    <property type="match status" value="1"/>
</dbReference>
<dbReference type="PANTHER" id="PTHR30134:SF2">
    <property type="entry name" value="HYDROGENASE MATURATION FACTOR HYPB"/>
    <property type="match status" value="1"/>
</dbReference>
<dbReference type="GO" id="GO:0008270">
    <property type="term" value="F:zinc ion binding"/>
    <property type="evidence" value="ECO:0007669"/>
    <property type="project" value="TreeGrafter"/>
</dbReference>
<dbReference type="Gene3D" id="3.40.50.300">
    <property type="entry name" value="P-loop containing nucleotide triphosphate hydrolases"/>
    <property type="match status" value="1"/>
</dbReference>
<dbReference type="Pfam" id="PF02492">
    <property type="entry name" value="cobW"/>
    <property type="match status" value="1"/>
</dbReference>
<dbReference type="AlphaFoldDB" id="A0A1F5ABB3"/>
<dbReference type="GO" id="GO:0051604">
    <property type="term" value="P:protein maturation"/>
    <property type="evidence" value="ECO:0007669"/>
    <property type="project" value="InterPro"/>
</dbReference>
<feature type="domain" description="CobW/HypB/UreG nucleotide-binding" evidence="8">
    <location>
        <begin position="33"/>
        <end position="193"/>
    </location>
</feature>